<keyword evidence="6" id="KW-1185">Reference proteome</keyword>
<accession>A0ABS2GAX2</accession>
<organism evidence="5 6">
    <name type="scientific">Anaerotignum lactatifermentans</name>
    <dbReference type="NCBI Taxonomy" id="160404"/>
    <lineage>
        <taxon>Bacteria</taxon>
        <taxon>Bacillati</taxon>
        <taxon>Bacillota</taxon>
        <taxon>Clostridia</taxon>
        <taxon>Lachnospirales</taxon>
        <taxon>Anaerotignaceae</taxon>
        <taxon>Anaerotignum</taxon>
    </lineage>
</organism>
<evidence type="ECO:0000256" key="2">
    <source>
        <dbReference type="ARBA" id="ARBA00022801"/>
    </source>
</evidence>
<dbReference type="CDD" id="cd02857">
    <property type="entry name" value="E_set_CDase_PDE_N"/>
    <property type="match status" value="1"/>
</dbReference>
<dbReference type="CDD" id="cd11338">
    <property type="entry name" value="AmyAc_CMD"/>
    <property type="match status" value="1"/>
</dbReference>
<dbReference type="SUPFAM" id="SSF51011">
    <property type="entry name" value="Glycosyl hydrolase domain"/>
    <property type="match status" value="1"/>
</dbReference>
<dbReference type="Gene3D" id="2.60.40.10">
    <property type="entry name" value="Immunoglobulins"/>
    <property type="match status" value="1"/>
</dbReference>
<dbReference type="SUPFAM" id="SSF51445">
    <property type="entry name" value="(Trans)glycosidases"/>
    <property type="match status" value="1"/>
</dbReference>
<dbReference type="Gene3D" id="2.60.40.1180">
    <property type="entry name" value="Golgi alpha-mannosidase II"/>
    <property type="match status" value="1"/>
</dbReference>
<dbReference type="InterPro" id="IPR006047">
    <property type="entry name" value="GH13_cat_dom"/>
</dbReference>
<dbReference type="SUPFAM" id="SSF81296">
    <property type="entry name" value="E set domains"/>
    <property type="match status" value="1"/>
</dbReference>
<evidence type="ECO:0000256" key="1">
    <source>
        <dbReference type="ARBA" id="ARBA00008061"/>
    </source>
</evidence>
<evidence type="ECO:0000256" key="3">
    <source>
        <dbReference type="ARBA" id="ARBA00023295"/>
    </source>
</evidence>
<dbReference type="InterPro" id="IPR014756">
    <property type="entry name" value="Ig_E-set"/>
</dbReference>
<proteinExistence type="inferred from homology"/>
<keyword evidence="2 5" id="KW-0378">Hydrolase</keyword>
<dbReference type="Pfam" id="PF00128">
    <property type="entry name" value="Alpha-amylase"/>
    <property type="match status" value="2"/>
</dbReference>
<dbReference type="Proteomes" id="UP000729290">
    <property type="component" value="Unassembled WGS sequence"/>
</dbReference>
<protein>
    <submittedName>
        <fullName evidence="5">Glycoside hydrolase family 13 protein</fullName>
    </submittedName>
</protein>
<keyword evidence="3" id="KW-0326">Glycosidase</keyword>
<comment type="similarity">
    <text evidence="1">Belongs to the glycosyl hydrolase 13 family.</text>
</comment>
<name>A0ABS2GAX2_9FIRM</name>
<feature type="domain" description="Glycosyl hydrolase family 13 catalytic" evidence="4">
    <location>
        <begin position="140"/>
        <end position="582"/>
    </location>
</feature>
<dbReference type="InterPro" id="IPR013780">
    <property type="entry name" value="Glyco_hydro_b"/>
</dbReference>
<evidence type="ECO:0000313" key="6">
    <source>
        <dbReference type="Proteomes" id="UP000729290"/>
    </source>
</evidence>
<dbReference type="RefSeq" id="WP_205132622.1">
    <property type="nucleotide sequence ID" value="NZ_JACSNT010000002.1"/>
</dbReference>
<dbReference type="SMART" id="SM00642">
    <property type="entry name" value="Aamy"/>
    <property type="match status" value="1"/>
</dbReference>
<dbReference type="InterPro" id="IPR017853">
    <property type="entry name" value="GH"/>
</dbReference>
<dbReference type="EMBL" id="JACSNV010000006">
    <property type="protein sequence ID" value="MBM6877654.1"/>
    <property type="molecule type" value="Genomic_DNA"/>
</dbReference>
<evidence type="ECO:0000313" key="5">
    <source>
        <dbReference type="EMBL" id="MBM6877654.1"/>
    </source>
</evidence>
<dbReference type="InterPro" id="IPR013783">
    <property type="entry name" value="Ig-like_fold"/>
</dbReference>
<gene>
    <name evidence="5" type="ORF">H9X83_05710</name>
</gene>
<dbReference type="PANTHER" id="PTHR10357:SF210">
    <property type="entry name" value="MALTODEXTRIN GLUCOSIDASE"/>
    <property type="match status" value="1"/>
</dbReference>
<reference evidence="5 6" key="1">
    <citation type="journal article" date="2021" name="Sci. Rep.">
        <title>The distribution of antibiotic resistance genes in chicken gut microbiota commensals.</title>
        <authorList>
            <person name="Juricova H."/>
            <person name="Matiasovicova J."/>
            <person name="Kubasova T."/>
            <person name="Cejkova D."/>
            <person name="Rychlik I."/>
        </authorList>
    </citation>
    <scope>NUCLEOTIDE SEQUENCE [LARGE SCALE GENOMIC DNA]</scope>
    <source>
        <strain evidence="5 6">An431b</strain>
    </source>
</reference>
<comment type="caution">
    <text evidence="5">The sequence shown here is derived from an EMBL/GenBank/DDBJ whole genome shotgun (WGS) entry which is preliminary data.</text>
</comment>
<evidence type="ECO:0000259" key="4">
    <source>
        <dbReference type="SMART" id="SM00642"/>
    </source>
</evidence>
<sequence>MSYVDLINKKKVVYDPVFRKEAVFSDETPRYRRPAEPSAEDFVEVRLRVGANQAAAAYLCMNDKKYLMEKIFTEGMFAYYRVLLPPTAEQMWYFFSIQHMEKEYFYSRYGVTEEEPRDGLFSIVRDFHTPQWAKGAVMYQIYVDRFCNGDPTNDVVSGEYRYLGKIVRRIEKWDTKPENEDFRNFYGGDLRGVMDKLGYLASLGVEVIYLNPIFVSPSSHKYDTQDYSHVDPHFGVILKDESKLLHGNEKNSRAEKYIARTTDPKNLKASDALFAELVQKAHAHGIRVILDGVFNHCGAFHKWLDREKIYFHDKEGAFYCRKSPYHDFFYWNPDGTYEGWWGYENHPKLNYENTRLREMVMEIGKKWVSPPYCADGWRLDVAADLGKSEEFNHQFWKEFRNVVKTANPEAVILAEHYGDAARWLEGDQWDSIMNYDAFMEPVTWFFTGVNKHSTEYRGDLLNNADYFWGTMDYQMGKIPVQARETAMNELSNHDHSRFLTRTNGKTGRLHTETGHTMEEGIQMPVMREAVLVQMTWPGAPTIYYGDEAGLTGWTDPDNRRTFPWGREDQELTDYHRALISLRKENPVLREGSLKKLLSQQGILAYGRFDEESRMAVLCNNLETEVYLEVELWQMEVSLFTGMRVLMETDERGYRLPEDKILTVENGILRLTMPPRSGLLLKEVKE</sequence>
<dbReference type="Gene3D" id="3.20.20.80">
    <property type="entry name" value="Glycosidases"/>
    <property type="match status" value="1"/>
</dbReference>
<dbReference type="PANTHER" id="PTHR10357">
    <property type="entry name" value="ALPHA-AMYLASE FAMILY MEMBER"/>
    <property type="match status" value="1"/>
</dbReference>
<dbReference type="Pfam" id="PF02903">
    <property type="entry name" value="Alpha-amylase_N"/>
    <property type="match status" value="1"/>
</dbReference>
<dbReference type="InterPro" id="IPR004185">
    <property type="entry name" value="Glyco_hydro_13_lg-like_dom"/>
</dbReference>
<dbReference type="GO" id="GO:0016787">
    <property type="term" value="F:hydrolase activity"/>
    <property type="evidence" value="ECO:0007669"/>
    <property type="project" value="UniProtKB-KW"/>
</dbReference>